<evidence type="ECO:0000256" key="5">
    <source>
        <dbReference type="ARBA" id="ARBA00022741"/>
    </source>
</evidence>
<dbReference type="Pfam" id="PF01061">
    <property type="entry name" value="ABC2_membrane"/>
    <property type="match status" value="1"/>
</dbReference>
<dbReference type="InterPro" id="IPR043926">
    <property type="entry name" value="ABCG_dom"/>
</dbReference>
<feature type="transmembrane region" description="Helical" evidence="9">
    <location>
        <begin position="336"/>
        <end position="353"/>
    </location>
</feature>
<dbReference type="Pfam" id="PF00005">
    <property type="entry name" value="ABC_tran"/>
    <property type="match status" value="1"/>
</dbReference>
<dbReference type="RefSeq" id="XP_022079982.1">
    <property type="nucleotide sequence ID" value="XM_022224290.1"/>
</dbReference>
<evidence type="ECO:0000313" key="12">
    <source>
        <dbReference type="RefSeq" id="XP_022079982.1"/>
    </source>
</evidence>
<dbReference type="SMART" id="SM00382">
    <property type="entry name" value="AAA"/>
    <property type="match status" value="1"/>
</dbReference>
<evidence type="ECO:0000256" key="7">
    <source>
        <dbReference type="ARBA" id="ARBA00022989"/>
    </source>
</evidence>
<comment type="similarity">
    <text evidence="2">Belongs to the ABC transporter superfamily. ABCG family. Eye pigment precursor importer (TC 3.A.1.204) subfamily.</text>
</comment>
<proteinExistence type="inferred from homology"/>
<evidence type="ECO:0000256" key="6">
    <source>
        <dbReference type="ARBA" id="ARBA00022840"/>
    </source>
</evidence>
<accession>A0A8B7XIN6</accession>
<dbReference type="Proteomes" id="UP000694845">
    <property type="component" value="Unplaced"/>
</dbReference>
<dbReference type="OrthoDB" id="66620at2759"/>
<dbReference type="InterPro" id="IPR027417">
    <property type="entry name" value="P-loop_NTPase"/>
</dbReference>
<evidence type="ECO:0000256" key="9">
    <source>
        <dbReference type="SAM" id="Phobius"/>
    </source>
</evidence>
<keyword evidence="7 9" id="KW-1133">Transmembrane helix</keyword>
<dbReference type="CDD" id="cd03213">
    <property type="entry name" value="ABCG_EPDR"/>
    <property type="match status" value="1"/>
</dbReference>
<keyword evidence="3" id="KW-0813">Transport</keyword>
<dbReference type="Pfam" id="PF19055">
    <property type="entry name" value="ABC2_membrane_7"/>
    <property type="match status" value="1"/>
</dbReference>
<dbReference type="AlphaFoldDB" id="A0A8B7XIN6"/>
<evidence type="ECO:0000256" key="4">
    <source>
        <dbReference type="ARBA" id="ARBA00022692"/>
    </source>
</evidence>
<feature type="transmembrane region" description="Helical" evidence="9">
    <location>
        <begin position="474"/>
        <end position="496"/>
    </location>
</feature>
<comment type="subcellular location">
    <subcellularLocation>
        <location evidence="1">Membrane</location>
        <topology evidence="1">Multi-pass membrane protein</topology>
    </subcellularLocation>
</comment>
<dbReference type="GO" id="GO:0005886">
    <property type="term" value="C:plasma membrane"/>
    <property type="evidence" value="ECO:0007669"/>
    <property type="project" value="TreeGrafter"/>
</dbReference>
<keyword evidence="4 9" id="KW-0812">Transmembrane</keyword>
<dbReference type="InterPro" id="IPR013525">
    <property type="entry name" value="ABC2_TM"/>
</dbReference>
<dbReference type="GeneID" id="110973447"/>
<evidence type="ECO:0000256" key="3">
    <source>
        <dbReference type="ARBA" id="ARBA00022448"/>
    </source>
</evidence>
<dbReference type="PROSITE" id="PS00211">
    <property type="entry name" value="ABC_TRANSPORTER_1"/>
    <property type="match status" value="1"/>
</dbReference>
<keyword evidence="11" id="KW-1185">Reference proteome</keyword>
<evidence type="ECO:0000256" key="2">
    <source>
        <dbReference type="ARBA" id="ARBA00005814"/>
    </source>
</evidence>
<dbReference type="InterPro" id="IPR050352">
    <property type="entry name" value="ABCG_transporters"/>
</dbReference>
<evidence type="ECO:0000256" key="8">
    <source>
        <dbReference type="ARBA" id="ARBA00023136"/>
    </source>
</evidence>
<dbReference type="InterPro" id="IPR003439">
    <property type="entry name" value="ABC_transporter-like_ATP-bd"/>
</dbReference>
<dbReference type="InterPro" id="IPR017871">
    <property type="entry name" value="ABC_transporter-like_CS"/>
</dbReference>
<protein>
    <submittedName>
        <fullName evidence="12">Protein white-like</fullName>
    </submittedName>
</protein>
<dbReference type="GO" id="GO:0016887">
    <property type="term" value="F:ATP hydrolysis activity"/>
    <property type="evidence" value="ECO:0007669"/>
    <property type="project" value="InterPro"/>
</dbReference>
<dbReference type="GO" id="GO:0005524">
    <property type="term" value="F:ATP binding"/>
    <property type="evidence" value="ECO:0007669"/>
    <property type="project" value="UniProtKB-KW"/>
</dbReference>
<evidence type="ECO:0000259" key="10">
    <source>
        <dbReference type="PROSITE" id="PS50893"/>
    </source>
</evidence>
<keyword evidence="6" id="KW-0067">ATP-binding</keyword>
<feature type="transmembrane region" description="Helical" evidence="9">
    <location>
        <begin position="560"/>
        <end position="584"/>
    </location>
</feature>
<dbReference type="PROSITE" id="PS50893">
    <property type="entry name" value="ABC_TRANSPORTER_2"/>
    <property type="match status" value="1"/>
</dbReference>
<feature type="transmembrane region" description="Helical" evidence="9">
    <location>
        <begin position="409"/>
        <end position="437"/>
    </location>
</feature>
<dbReference type="InterPro" id="IPR003593">
    <property type="entry name" value="AAA+_ATPase"/>
</dbReference>
<evidence type="ECO:0000313" key="11">
    <source>
        <dbReference type="Proteomes" id="UP000694845"/>
    </source>
</evidence>
<feature type="transmembrane region" description="Helical" evidence="9">
    <location>
        <begin position="365"/>
        <end position="388"/>
    </location>
</feature>
<keyword evidence="5" id="KW-0547">Nucleotide-binding</keyword>
<organism evidence="11 12">
    <name type="scientific">Acanthaster planci</name>
    <name type="common">Crown-of-thorns starfish</name>
    <dbReference type="NCBI Taxonomy" id="133434"/>
    <lineage>
        <taxon>Eukaryota</taxon>
        <taxon>Metazoa</taxon>
        <taxon>Echinodermata</taxon>
        <taxon>Eleutherozoa</taxon>
        <taxon>Asterozoa</taxon>
        <taxon>Asteroidea</taxon>
        <taxon>Valvatacea</taxon>
        <taxon>Valvatida</taxon>
        <taxon>Acanthasteridae</taxon>
        <taxon>Acanthaster</taxon>
    </lineage>
</organism>
<dbReference type="GO" id="GO:0140359">
    <property type="term" value="F:ABC-type transporter activity"/>
    <property type="evidence" value="ECO:0007669"/>
    <property type="project" value="InterPro"/>
</dbReference>
<dbReference type="Gene3D" id="3.40.50.300">
    <property type="entry name" value="P-loop containing nucleotide triphosphate hydrolases"/>
    <property type="match status" value="1"/>
</dbReference>
<dbReference type="PANTHER" id="PTHR48041:SF139">
    <property type="entry name" value="PROTEIN SCARLET"/>
    <property type="match status" value="1"/>
</dbReference>
<dbReference type="PANTHER" id="PTHR48041">
    <property type="entry name" value="ABC TRANSPORTER G FAMILY MEMBER 28"/>
    <property type="match status" value="1"/>
</dbReference>
<keyword evidence="8 9" id="KW-0472">Membrane</keyword>
<feature type="domain" description="ABC transporter" evidence="10">
    <location>
        <begin position="4"/>
        <end position="240"/>
    </location>
</feature>
<reference evidence="12" key="1">
    <citation type="submission" date="2025-08" db="UniProtKB">
        <authorList>
            <consortium name="RefSeq"/>
        </authorList>
    </citation>
    <scope>IDENTIFICATION</scope>
</reference>
<dbReference type="KEGG" id="aplc:110973447"/>
<feature type="transmembrane region" description="Helical" evidence="9">
    <location>
        <begin position="443"/>
        <end position="467"/>
    </location>
</feature>
<dbReference type="OMA" id="MPRHLTY"/>
<evidence type="ECO:0000256" key="1">
    <source>
        <dbReference type="ARBA" id="ARBA00004141"/>
    </source>
</evidence>
<sequence length="600" mass="66789">MGSAKPEERAKVILRDLSGVAEPGTLTAIMGASGCGKSSLLNALNCRNAGFLTLTGQILVNGVEADNSLARISAYVQQHDLFQEWLTVKEHLTFQASVRMDKSLSTEERRQRVTEVIRLVGLGGCSDTVIGNAQRSISGISGGERKRLAFASEVLTNPSLLFCDEPTTGLDSYMAHSVVSTLTRLAREGRTVMCTIHQPASATYRLFDRLILLAEGAVAFQGSPKDAVSFFECLGYSCPPNYSPADFFIKTLAIKPSDEEECRRRVQEVTAAFLKSPYNDALKEKILQYCTQNPKQDKSALIATHSPYKASWWRQFTACVKRAYLGNKREPLMSKIRFVQTIALGLILGLVFLQEKIDQDGVQNITGVLFLLVSNSAFANTFTTVQVIPNEIALLKREHYSGMYRVDAWFLAKFVTEIPVHIILLPLILVTVPYWMIGLYPAAVNFFTACLVICLSTGTAISFAYFLSSVSRTVSMALAIAPPFAFAFMLLGGLFINVGDIPVWLGWFSYLSWFRFGFEALLINEWSQIDDIECPVNWTTPCVDDGQMVLETLSFSESHFLMDLCCLAILFVGFRLLAFLALLYRCRRQVKRQELKPLTQ</sequence>
<gene>
    <name evidence="12" type="primary">LOC110973447</name>
</gene>
<dbReference type="SUPFAM" id="SSF52540">
    <property type="entry name" value="P-loop containing nucleoside triphosphate hydrolases"/>
    <property type="match status" value="1"/>
</dbReference>
<dbReference type="PROSITE" id="PS51257">
    <property type="entry name" value="PROKAR_LIPOPROTEIN"/>
    <property type="match status" value="1"/>
</dbReference>
<name>A0A8B7XIN6_ACAPL</name>